<feature type="domain" description="Glucose-methanol-choline oxidoreductase N-terminal" evidence="7">
    <location>
        <begin position="268"/>
        <end position="282"/>
    </location>
</feature>
<dbReference type="EMBL" id="JBHUGD010000003">
    <property type="protein sequence ID" value="MFD1946747.1"/>
    <property type="molecule type" value="Genomic_DNA"/>
</dbReference>
<dbReference type="PIRSF" id="PIRSF000137">
    <property type="entry name" value="Alcohol_oxidase"/>
    <property type="match status" value="1"/>
</dbReference>
<dbReference type="PANTHER" id="PTHR11552">
    <property type="entry name" value="GLUCOSE-METHANOL-CHOLINE GMC OXIDOREDUCTASE"/>
    <property type="match status" value="1"/>
</dbReference>
<dbReference type="Pfam" id="PF00732">
    <property type="entry name" value="GMC_oxred_N"/>
    <property type="match status" value="1"/>
</dbReference>
<feature type="domain" description="Glucose-methanol-choline oxidoreductase N-terminal" evidence="6">
    <location>
        <begin position="84"/>
        <end position="107"/>
    </location>
</feature>
<sequence>MDSTYDYVIVGAGSAGAVVAARLTEDPDVRVCLLEAGGPPPAAELVPAAVASLQNDPATDWMFNGDPGGVGKGLIGGQMMVPRGKMLGGSSGLNYMAYVRGHPGDFDTWAAGGADGWSYDDVLPYFLKAEGFVDSPELHADPDAHGHDGPVGVSVRQPVLGASNQFVEAAGATGMKQGDYNSQDRLNPEGVASLFQTTTKDGRRSSTFHAYLEPAMERENLTVVTGALVERVVLEADGDTVRATGVAYRTAEGPSEVSATTEVVVCAGAIGSPHLLLLSGVGPREELTDVGVDCIVDLPDVGRHLKDHLHAPLMFAADGIGETMTEVAMSLGPDALRAPAGPLPADPADDVDLPEPLAAAKAEAERRITEWFTTGRGLASSSLYDAVVFYSTGLGDEHTHDAQIGFLATGYTPPIWEAVFRLPPSKFFDDPESFLDPTRGQVVVLPNPVQPHSEGSVTLASADPAAPPRIDLNYFDDPHDVKVMIAVMRKALEIAKAWPGGGLGDPVIPPHLAEAHGHVAGEDPSDELLEDLARHYALTVYHETSTCRIGDVVDPRLHVHGIASLRVADASVMPNVVSGNTNAACIMIGEKAAEMIARDHGVRLHTMVGRDTSSTTE</sequence>
<dbReference type="PANTHER" id="PTHR11552:SF147">
    <property type="entry name" value="CHOLINE DEHYDROGENASE, MITOCHONDRIAL"/>
    <property type="match status" value="1"/>
</dbReference>
<reference evidence="9" key="1">
    <citation type="journal article" date="2019" name="Int. J. Syst. Evol. Microbiol.">
        <title>The Global Catalogue of Microorganisms (GCM) 10K type strain sequencing project: providing services to taxonomists for standard genome sequencing and annotation.</title>
        <authorList>
            <consortium name="The Broad Institute Genomics Platform"/>
            <consortium name="The Broad Institute Genome Sequencing Center for Infectious Disease"/>
            <person name="Wu L."/>
            <person name="Ma J."/>
        </authorList>
    </citation>
    <scope>NUCLEOTIDE SEQUENCE [LARGE SCALE GENOMIC DNA]</scope>
    <source>
        <strain evidence="9">CGMCC 1.12477</strain>
    </source>
</reference>
<dbReference type="Pfam" id="PF05199">
    <property type="entry name" value="GMC_oxred_C"/>
    <property type="match status" value="1"/>
</dbReference>
<accession>A0ABW4TMH5</accession>
<dbReference type="PROSITE" id="PS00623">
    <property type="entry name" value="GMC_OXRED_1"/>
    <property type="match status" value="1"/>
</dbReference>
<comment type="cofactor">
    <cofactor evidence="1">
        <name>FAD</name>
        <dbReference type="ChEBI" id="CHEBI:57692"/>
    </cofactor>
</comment>
<evidence type="ECO:0000259" key="6">
    <source>
        <dbReference type="PROSITE" id="PS00623"/>
    </source>
</evidence>
<evidence type="ECO:0000256" key="2">
    <source>
        <dbReference type="ARBA" id="ARBA00010790"/>
    </source>
</evidence>
<evidence type="ECO:0000259" key="7">
    <source>
        <dbReference type="PROSITE" id="PS00624"/>
    </source>
</evidence>
<dbReference type="SUPFAM" id="SSF51905">
    <property type="entry name" value="FAD/NAD(P)-binding domain"/>
    <property type="match status" value="1"/>
</dbReference>
<keyword evidence="9" id="KW-1185">Reference proteome</keyword>
<dbReference type="InterPro" id="IPR007867">
    <property type="entry name" value="GMC_OxRtase_C"/>
</dbReference>
<evidence type="ECO:0000313" key="8">
    <source>
        <dbReference type="EMBL" id="MFD1946747.1"/>
    </source>
</evidence>
<evidence type="ECO:0000313" key="9">
    <source>
        <dbReference type="Proteomes" id="UP001597351"/>
    </source>
</evidence>
<dbReference type="Proteomes" id="UP001597351">
    <property type="component" value="Unassembled WGS sequence"/>
</dbReference>
<dbReference type="Gene3D" id="3.30.560.10">
    <property type="entry name" value="Glucose Oxidase, domain 3"/>
    <property type="match status" value="1"/>
</dbReference>
<evidence type="ECO:0000256" key="5">
    <source>
        <dbReference type="RuleBase" id="RU003968"/>
    </source>
</evidence>
<dbReference type="PROSITE" id="PS00624">
    <property type="entry name" value="GMC_OXRED_2"/>
    <property type="match status" value="1"/>
</dbReference>
<evidence type="ECO:0000256" key="4">
    <source>
        <dbReference type="ARBA" id="ARBA00022827"/>
    </source>
</evidence>
<dbReference type="Gene3D" id="3.50.50.60">
    <property type="entry name" value="FAD/NAD(P)-binding domain"/>
    <property type="match status" value="1"/>
</dbReference>
<organism evidence="8 9">
    <name type="scientific">Nocardioides aestuarii</name>
    <dbReference type="NCBI Taxonomy" id="252231"/>
    <lineage>
        <taxon>Bacteria</taxon>
        <taxon>Bacillati</taxon>
        <taxon>Actinomycetota</taxon>
        <taxon>Actinomycetes</taxon>
        <taxon>Propionibacteriales</taxon>
        <taxon>Nocardioidaceae</taxon>
        <taxon>Nocardioides</taxon>
    </lineage>
</organism>
<proteinExistence type="inferred from homology"/>
<evidence type="ECO:0000256" key="1">
    <source>
        <dbReference type="ARBA" id="ARBA00001974"/>
    </source>
</evidence>
<dbReference type="InterPro" id="IPR012132">
    <property type="entry name" value="GMC_OxRdtase"/>
</dbReference>
<dbReference type="InterPro" id="IPR036188">
    <property type="entry name" value="FAD/NAD-bd_sf"/>
</dbReference>
<dbReference type="InterPro" id="IPR000172">
    <property type="entry name" value="GMC_OxRdtase_N"/>
</dbReference>
<evidence type="ECO:0000256" key="3">
    <source>
        <dbReference type="ARBA" id="ARBA00022630"/>
    </source>
</evidence>
<name>A0ABW4TMH5_9ACTN</name>
<dbReference type="SUPFAM" id="SSF54373">
    <property type="entry name" value="FAD-linked reductases, C-terminal domain"/>
    <property type="match status" value="1"/>
</dbReference>
<comment type="caution">
    <text evidence="8">The sequence shown here is derived from an EMBL/GenBank/DDBJ whole genome shotgun (WGS) entry which is preliminary data.</text>
</comment>
<keyword evidence="4 5" id="KW-0274">FAD</keyword>
<protein>
    <submittedName>
        <fullName evidence="8">GMC family oxidoreductase</fullName>
    </submittedName>
</protein>
<keyword evidence="3 5" id="KW-0285">Flavoprotein</keyword>
<comment type="similarity">
    <text evidence="2 5">Belongs to the GMC oxidoreductase family.</text>
</comment>
<dbReference type="RefSeq" id="WP_343917188.1">
    <property type="nucleotide sequence ID" value="NZ_BAAAJT010000002.1"/>
</dbReference>
<gene>
    <name evidence="8" type="ORF">ACFSDE_08085</name>
</gene>